<evidence type="ECO:0000313" key="4">
    <source>
        <dbReference type="EMBL" id="STO31099.1"/>
    </source>
</evidence>
<dbReference type="PANTHER" id="PTHR43420:SF47">
    <property type="entry name" value="N-ACETYLTRANSFERASE DOMAIN-CONTAINING PROTEIN"/>
    <property type="match status" value="1"/>
</dbReference>
<dbReference type="RefSeq" id="WP_115269098.1">
    <property type="nucleotide sequence ID" value="NZ_CASFEE010000007.1"/>
</dbReference>
<dbReference type="CDD" id="cd04301">
    <property type="entry name" value="NAT_SF"/>
    <property type="match status" value="1"/>
</dbReference>
<dbReference type="GO" id="GO:0016747">
    <property type="term" value="F:acyltransferase activity, transferring groups other than amino-acyl groups"/>
    <property type="evidence" value="ECO:0007669"/>
    <property type="project" value="InterPro"/>
</dbReference>
<dbReference type="PANTHER" id="PTHR43420">
    <property type="entry name" value="ACETYLTRANSFERASE"/>
    <property type="match status" value="1"/>
</dbReference>
<keyword evidence="2" id="KW-0012">Acyltransferase</keyword>
<reference evidence="4 5" key="1">
    <citation type="submission" date="2018-06" db="EMBL/GenBank/DDBJ databases">
        <authorList>
            <consortium name="Pathogen Informatics"/>
            <person name="Doyle S."/>
        </authorList>
    </citation>
    <scope>NUCLEOTIDE SEQUENCE [LARGE SCALE GENOMIC DNA]</scope>
    <source>
        <strain evidence="4 5">NCTC10723</strain>
    </source>
</reference>
<dbReference type="PROSITE" id="PS51186">
    <property type="entry name" value="GNAT"/>
    <property type="match status" value="1"/>
</dbReference>
<accession>A0A377GVX2</accession>
<evidence type="ECO:0000313" key="5">
    <source>
        <dbReference type="Proteomes" id="UP000255328"/>
    </source>
</evidence>
<organism evidence="4 5">
    <name type="scientific">Fusobacterium necrogenes</name>
    <dbReference type="NCBI Taxonomy" id="858"/>
    <lineage>
        <taxon>Bacteria</taxon>
        <taxon>Fusobacteriati</taxon>
        <taxon>Fusobacteriota</taxon>
        <taxon>Fusobacteriia</taxon>
        <taxon>Fusobacteriales</taxon>
        <taxon>Fusobacteriaceae</taxon>
        <taxon>Fusobacterium</taxon>
    </lineage>
</organism>
<dbReference type="InterPro" id="IPR016181">
    <property type="entry name" value="Acyl_CoA_acyltransferase"/>
</dbReference>
<dbReference type="EMBL" id="UGGU01000003">
    <property type="protein sequence ID" value="STO31099.1"/>
    <property type="molecule type" value="Genomic_DNA"/>
</dbReference>
<dbReference type="InterPro" id="IPR050680">
    <property type="entry name" value="YpeA/RimI_acetyltransf"/>
</dbReference>
<evidence type="ECO:0000256" key="2">
    <source>
        <dbReference type="ARBA" id="ARBA00023315"/>
    </source>
</evidence>
<gene>
    <name evidence="4" type="ORF">NCTC10723_00539</name>
</gene>
<evidence type="ECO:0000259" key="3">
    <source>
        <dbReference type="PROSITE" id="PS51186"/>
    </source>
</evidence>
<dbReference type="Pfam" id="PF00583">
    <property type="entry name" value="Acetyltransf_1"/>
    <property type="match status" value="1"/>
</dbReference>
<feature type="domain" description="N-acetyltransferase" evidence="3">
    <location>
        <begin position="1"/>
        <end position="165"/>
    </location>
</feature>
<dbReference type="Proteomes" id="UP000255328">
    <property type="component" value="Unassembled WGS sequence"/>
</dbReference>
<keyword evidence="5" id="KW-1185">Reference proteome</keyword>
<dbReference type="InterPro" id="IPR000182">
    <property type="entry name" value="GNAT_dom"/>
</dbReference>
<proteinExistence type="predicted"/>
<evidence type="ECO:0000256" key="1">
    <source>
        <dbReference type="ARBA" id="ARBA00022679"/>
    </source>
</evidence>
<dbReference type="Gene3D" id="3.40.630.30">
    <property type="match status" value="1"/>
</dbReference>
<name>A0A377GVX2_9FUSO</name>
<dbReference type="SUPFAM" id="SSF55729">
    <property type="entry name" value="Acyl-CoA N-acyltransferases (Nat)"/>
    <property type="match status" value="1"/>
</dbReference>
<dbReference type="AlphaFoldDB" id="A0A377GVX2"/>
<protein>
    <submittedName>
        <fullName evidence="4">Ribosomal-protein-alanine acetyltransferase</fullName>
    </submittedName>
</protein>
<dbReference type="OrthoDB" id="9796381at2"/>
<sequence length="171" mass="20002">MNFRKARKEDIENILKIISHAKEYIKKNNSTQWNENYPNKETIINDIEKNIGYVLIVENLIRGYMVVDFSDDEIYKNIKGKWKTSDSYASIHRCAIHKELRGQGYGTELFKFAEKLALSKNVRSVRVDTAPENETMKHLFNKNGYEYCGTVFITGEKVAYEKLLTSNLEYK</sequence>
<keyword evidence="1 4" id="KW-0808">Transferase</keyword>